<protein>
    <submittedName>
        <fullName evidence="2">Uncharacterized protein</fullName>
    </submittedName>
</protein>
<feature type="chain" id="PRO_5038997529" evidence="1">
    <location>
        <begin position="22"/>
        <end position="133"/>
    </location>
</feature>
<name>A0A9C7Q4Q4_9RHOD</name>
<comment type="caution">
    <text evidence="2">The sequence shown here is derived from an EMBL/GenBank/DDBJ whole genome shotgun (WGS) entry which is preliminary data.</text>
</comment>
<dbReference type="EMBL" id="BQMJ01000073">
    <property type="protein sequence ID" value="GJQ15679.1"/>
    <property type="molecule type" value="Genomic_DNA"/>
</dbReference>
<dbReference type="AlphaFoldDB" id="A0A9C7Q4Q4"/>
<evidence type="ECO:0000313" key="2">
    <source>
        <dbReference type="EMBL" id="GJQ15679.1"/>
    </source>
</evidence>
<evidence type="ECO:0000256" key="1">
    <source>
        <dbReference type="SAM" id="SignalP"/>
    </source>
</evidence>
<keyword evidence="3" id="KW-1185">Reference proteome</keyword>
<reference evidence="2" key="2">
    <citation type="submission" date="2022-01" db="EMBL/GenBank/DDBJ databases">
        <authorList>
            <person name="Hirooka S."/>
            <person name="Miyagishima S.Y."/>
        </authorList>
    </citation>
    <scope>NUCLEOTIDE SEQUENCE</scope>
    <source>
        <strain evidence="2">NBRC 102759</strain>
    </source>
</reference>
<proteinExistence type="predicted"/>
<accession>A0A9C7Q4Q4</accession>
<dbReference type="Proteomes" id="UP001061958">
    <property type="component" value="Unassembled WGS sequence"/>
</dbReference>
<dbReference type="OrthoDB" id="10519602at2759"/>
<feature type="signal peptide" evidence="1">
    <location>
        <begin position="1"/>
        <end position="21"/>
    </location>
</feature>
<sequence>MKLAFFLFALVVTSALLSVHAVPFGEDAFSFSQTSGNASASGNASVIPATTTIPKLQVTSSASSKDKGKAAQVDFADYSKGYPSPTFVYTSSFSPYAQFPSYPSYPSFPSFDEEPSFNDYNPNAEFGGSGFFF</sequence>
<reference evidence="2" key="1">
    <citation type="journal article" date="2022" name="Proc. Natl. Acad. Sci. U.S.A.">
        <title>Life cycle and functional genomics of the unicellular red alga Galdieria for elucidating algal and plant evolution and industrial use.</title>
        <authorList>
            <person name="Hirooka S."/>
            <person name="Itabashi T."/>
            <person name="Ichinose T.M."/>
            <person name="Onuma R."/>
            <person name="Fujiwara T."/>
            <person name="Yamashita S."/>
            <person name="Jong L.W."/>
            <person name="Tomita R."/>
            <person name="Iwane A.H."/>
            <person name="Miyagishima S.Y."/>
        </authorList>
    </citation>
    <scope>NUCLEOTIDE SEQUENCE</scope>
    <source>
        <strain evidence="2">NBRC 102759</strain>
    </source>
</reference>
<evidence type="ECO:0000313" key="3">
    <source>
        <dbReference type="Proteomes" id="UP001061958"/>
    </source>
</evidence>
<keyword evidence="1" id="KW-0732">Signal</keyword>
<organism evidence="2 3">
    <name type="scientific">Galdieria partita</name>
    <dbReference type="NCBI Taxonomy" id="83374"/>
    <lineage>
        <taxon>Eukaryota</taxon>
        <taxon>Rhodophyta</taxon>
        <taxon>Bangiophyceae</taxon>
        <taxon>Galdieriales</taxon>
        <taxon>Galdieriaceae</taxon>
        <taxon>Galdieria</taxon>
    </lineage>
</organism>
<gene>
    <name evidence="2" type="ORF">GpartN1_g7470.t1</name>
</gene>